<sequence length="221" mass="24804">MTELFTVSLMIDDIGDGSRLRRGLPAAHAKYGLSQTVNSVTYTYGTATVLVNMHLHPGCMGVMLESLISSSKVLQGLDLNWILHQKCPTVSEYLVMVDHRTGGFFQLALQLMQVEAGAPLNPKLIHLMTLPTLIHELVYRQKVILDDLSEVFVPVEDETRGEIFEEIKQYILSEMKKTGGLEHTLHVLDNLFASILATLDMVEKEMGLNKKPRYLILLLKV</sequence>
<evidence type="ECO:0000256" key="3">
    <source>
        <dbReference type="ARBA" id="ARBA00022842"/>
    </source>
</evidence>
<evidence type="ECO:0000256" key="2">
    <source>
        <dbReference type="ARBA" id="ARBA00022723"/>
    </source>
</evidence>
<dbReference type="GO" id="GO:0008299">
    <property type="term" value="P:isoprenoid biosynthetic process"/>
    <property type="evidence" value="ECO:0007669"/>
    <property type="project" value="InterPro"/>
</dbReference>
<gene>
    <name evidence="4" type="ORF">EYZ11_004265</name>
</gene>
<dbReference type="AlphaFoldDB" id="A0A4S3JLA5"/>
<dbReference type="Gene3D" id="1.10.600.10">
    <property type="entry name" value="Farnesyl Diphosphate Synthase"/>
    <property type="match status" value="1"/>
</dbReference>
<evidence type="ECO:0000313" key="5">
    <source>
        <dbReference type="Proteomes" id="UP000308092"/>
    </source>
</evidence>
<dbReference type="Pfam" id="PF00348">
    <property type="entry name" value="polyprenyl_synt"/>
    <property type="match status" value="1"/>
</dbReference>
<reference evidence="4 5" key="1">
    <citation type="submission" date="2019-03" db="EMBL/GenBank/DDBJ databases">
        <title>The genome sequence of a newly discovered highly antifungal drug resistant Aspergillus species, Aspergillus tanneri NIH 1004.</title>
        <authorList>
            <person name="Mounaud S."/>
            <person name="Singh I."/>
            <person name="Joardar V."/>
            <person name="Pakala S."/>
            <person name="Pakala S."/>
            <person name="Venepally P."/>
            <person name="Hoover J."/>
            <person name="Nierman W."/>
            <person name="Chung J."/>
            <person name="Losada L."/>
        </authorList>
    </citation>
    <scope>NUCLEOTIDE SEQUENCE [LARGE SCALE GENOMIC DNA]</scope>
    <source>
        <strain evidence="4 5">NIH1004</strain>
    </source>
</reference>
<dbReference type="PANTHER" id="PTHR12001">
    <property type="entry name" value="GERANYLGERANYL PYROPHOSPHATE SYNTHASE"/>
    <property type="match status" value="1"/>
</dbReference>
<dbReference type="SUPFAM" id="SSF48576">
    <property type="entry name" value="Terpenoid synthases"/>
    <property type="match status" value="1"/>
</dbReference>
<comment type="caution">
    <text evidence="4">The sequence shown here is derived from an EMBL/GenBank/DDBJ whole genome shotgun (WGS) entry which is preliminary data.</text>
</comment>
<keyword evidence="3" id="KW-0460">Magnesium</keyword>
<accession>A0A4S3JLA5</accession>
<dbReference type="EMBL" id="SOSA01000121">
    <property type="protein sequence ID" value="THC96272.1"/>
    <property type="molecule type" value="Genomic_DNA"/>
</dbReference>
<dbReference type="VEuPathDB" id="FungiDB:EYZ11_004265"/>
<dbReference type="GO" id="GO:0046165">
    <property type="term" value="P:alcohol biosynthetic process"/>
    <property type="evidence" value="ECO:0007669"/>
    <property type="project" value="UniProtKB-ARBA"/>
</dbReference>
<dbReference type="Proteomes" id="UP000308092">
    <property type="component" value="Unassembled WGS sequence"/>
</dbReference>
<keyword evidence="1" id="KW-0808">Transferase</keyword>
<keyword evidence="2" id="KW-0479">Metal-binding</keyword>
<dbReference type="PANTHER" id="PTHR12001:SF44">
    <property type="entry name" value="GERANYLGERANYL PYROPHOSPHATE SYNTHASE"/>
    <property type="match status" value="1"/>
</dbReference>
<evidence type="ECO:0000313" key="4">
    <source>
        <dbReference type="EMBL" id="THC96272.1"/>
    </source>
</evidence>
<evidence type="ECO:0008006" key="6">
    <source>
        <dbReference type="Google" id="ProtNLM"/>
    </source>
</evidence>
<dbReference type="InterPro" id="IPR008949">
    <property type="entry name" value="Isoprenoid_synthase_dom_sf"/>
</dbReference>
<proteinExistence type="predicted"/>
<organism evidence="4 5">
    <name type="scientific">Aspergillus tanneri</name>
    <dbReference type="NCBI Taxonomy" id="1220188"/>
    <lineage>
        <taxon>Eukaryota</taxon>
        <taxon>Fungi</taxon>
        <taxon>Dikarya</taxon>
        <taxon>Ascomycota</taxon>
        <taxon>Pezizomycotina</taxon>
        <taxon>Eurotiomycetes</taxon>
        <taxon>Eurotiomycetidae</taxon>
        <taxon>Eurotiales</taxon>
        <taxon>Aspergillaceae</taxon>
        <taxon>Aspergillus</taxon>
        <taxon>Aspergillus subgen. Circumdati</taxon>
    </lineage>
</organism>
<dbReference type="GO" id="GO:0004659">
    <property type="term" value="F:prenyltransferase activity"/>
    <property type="evidence" value="ECO:0007669"/>
    <property type="project" value="InterPro"/>
</dbReference>
<name>A0A4S3JLA5_9EURO</name>
<protein>
    <recommendedName>
        <fullName evidence="6">Geranylgeranyl pyrophosphate synthase</fullName>
    </recommendedName>
</protein>
<evidence type="ECO:0000256" key="1">
    <source>
        <dbReference type="ARBA" id="ARBA00022679"/>
    </source>
</evidence>
<dbReference type="GO" id="GO:0046872">
    <property type="term" value="F:metal ion binding"/>
    <property type="evidence" value="ECO:0007669"/>
    <property type="project" value="UniProtKB-KW"/>
</dbReference>
<dbReference type="InterPro" id="IPR000092">
    <property type="entry name" value="Polyprenyl_synt"/>
</dbReference>
<dbReference type="InterPro" id="IPR033749">
    <property type="entry name" value="Polyprenyl_synt_CS"/>
</dbReference>
<keyword evidence="5" id="KW-1185">Reference proteome</keyword>
<dbReference type="GO" id="GO:0043386">
    <property type="term" value="P:mycotoxin biosynthetic process"/>
    <property type="evidence" value="ECO:0007669"/>
    <property type="project" value="UniProtKB-ARBA"/>
</dbReference>
<dbReference type="PROSITE" id="PS00723">
    <property type="entry name" value="POLYPRENYL_SYNTHASE_1"/>
    <property type="match status" value="1"/>
</dbReference>
<dbReference type="STRING" id="1220188.A0A4S3JLA5"/>